<evidence type="ECO:0000259" key="7">
    <source>
        <dbReference type="PROSITE" id="PS50110"/>
    </source>
</evidence>
<proteinExistence type="predicted"/>
<dbReference type="PANTHER" id="PTHR43214">
    <property type="entry name" value="TWO-COMPONENT RESPONSE REGULATOR"/>
    <property type="match status" value="1"/>
</dbReference>
<dbReference type="InterPro" id="IPR000792">
    <property type="entry name" value="Tscrpt_reg_LuxR_C"/>
</dbReference>
<dbReference type="InterPro" id="IPR016032">
    <property type="entry name" value="Sig_transdc_resp-reg_C-effctor"/>
</dbReference>
<gene>
    <name evidence="8" type="ORF">EIB73_03425</name>
</gene>
<dbReference type="PANTHER" id="PTHR43214:SF41">
    <property type="entry name" value="NITRATE_NITRITE RESPONSE REGULATOR PROTEIN NARP"/>
    <property type="match status" value="1"/>
</dbReference>
<dbReference type="SUPFAM" id="SSF52172">
    <property type="entry name" value="CheY-like"/>
    <property type="match status" value="1"/>
</dbReference>
<keyword evidence="2" id="KW-0805">Transcription regulation</keyword>
<dbReference type="EMBL" id="CP034159">
    <property type="protein sequence ID" value="AZI32289.1"/>
    <property type="molecule type" value="Genomic_DNA"/>
</dbReference>
<dbReference type="SUPFAM" id="SSF46894">
    <property type="entry name" value="C-terminal effector domain of the bipartite response regulators"/>
    <property type="match status" value="1"/>
</dbReference>
<evidence type="ECO:0000256" key="2">
    <source>
        <dbReference type="ARBA" id="ARBA00023015"/>
    </source>
</evidence>
<dbReference type="Proteomes" id="UP000270185">
    <property type="component" value="Chromosome"/>
</dbReference>
<dbReference type="GO" id="GO:0003677">
    <property type="term" value="F:DNA binding"/>
    <property type="evidence" value="ECO:0007669"/>
    <property type="project" value="UniProtKB-KW"/>
</dbReference>
<dbReference type="Pfam" id="PF00072">
    <property type="entry name" value="Response_reg"/>
    <property type="match status" value="1"/>
</dbReference>
<dbReference type="PROSITE" id="PS00622">
    <property type="entry name" value="HTH_LUXR_1"/>
    <property type="match status" value="1"/>
</dbReference>
<dbReference type="InterPro" id="IPR001789">
    <property type="entry name" value="Sig_transdc_resp-reg_receiver"/>
</dbReference>
<dbReference type="AlphaFoldDB" id="A0A3G8XGS4"/>
<evidence type="ECO:0000256" key="1">
    <source>
        <dbReference type="ARBA" id="ARBA00022553"/>
    </source>
</evidence>
<dbReference type="InterPro" id="IPR011006">
    <property type="entry name" value="CheY-like_superfamily"/>
</dbReference>
<accession>A0A3G8XGS4</accession>
<dbReference type="GO" id="GO:0006355">
    <property type="term" value="P:regulation of DNA-templated transcription"/>
    <property type="evidence" value="ECO:0007669"/>
    <property type="project" value="InterPro"/>
</dbReference>
<evidence type="ECO:0000259" key="6">
    <source>
        <dbReference type="PROSITE" id="PS50043"/>
    </source>
</evidence>
<dbReference type="Gene3D" id="3.40.50.2300">
    <property type="match status" value="1"/>
</dbReference>
<reference evidence="9" key="1">
    <citation type="submission" date="2018-11" db="EMBL/GenBank/DDBJ databases">
        <title>Proposal to divide the Flavobacteriaceae and reorganize its genera based on Amino Acid Identity values calculated from whole genome sequences.</title>
        <authorList>
            <person name="Nicholson A.C."/>
            <person name="Gulvik C.A."/>
            <person name="Whitney A.M."/>
            <person name="Humrighouse B.W."/>
            <person name="Bell M."/>
            <person name="Holmes B."/>
            <person name="Steigerwalt A.G."/>
            <person name="Villarma A."/>
            <person name="Sheth M."/>
            <person name="Batra D."/>
            <person name="Pryor J."/>
            <person name="Bernardet J.-F."/>
            <person name="Hugo C."/>
            <person name="Kampfer P."/>
            <person name="Newman J.D."/>
            <person name="McQuiston J.R."/>
        </authorList>
    </citation>
    <scope>NUCLEOTIDE SEQUENCE [LARGE SCALE GENOMIC DNA]</scope>
    <source>
        <strain evidence="9">G0081</strain>
    </source>
</reference>
<name>A0A3G8XGS4_9FLAO</name>
<dbReference type="GO" id="GO:0000160">
    <property type="term" value="P:phosphorelay signal transduction system"/>
    <property type="evidence" value="ECO:0007669"/>
    <property type="project" value="InterPro"/>
</dbReference>
<dbReference type="Pfam" id="PF00196">
    <property type="entry name" value="GerE"/>
    <property type="match status" value="1"/>
</dbReference>
<keyword evidence="9" id="KW-1185">Reference proteome</keyword>
<keyword evidence="4" id="KW-0804">Transcription</keyword>
<dbReference type="CDD" id="cd17535">
    <property type="entry name" value="REC_NarL-like"/>
    <property type="match status" value="1"/>
</dbReference>
<dbReference type="InterPro" id="IPR058245">
    <property type="entry name" value="NreC/VraR/RcsB-like_REC"/>
</dbReference>
<dbReference type="SMART" id="SM00421">
    <property type="entry name" value="HTH_LUXR"/>
    <property type="match status" value="1"/>
</dbReference>
<evidence type="ECO:0000256" key="5">
    <source>
        <dbReference type="PROSITE-ProRule" id="PRU00169"/>
    </source>
</evidence>
<feature type="modified residue" description="4-aspartylphosphate" evidence="5">
    <location>
        <position position="57"/>
    </location>
</feature>
<dbReference type="KEGG" id="ccas:EIB73_03425"/>
<dbReference type="PROSITE" id="PS50110">
    <property type="entry name" value="RESPONSE_REGULATORY"/>
    <property type="match status" value="1"/>
</dbReference>
<evidence type="ECO:0000256" key="3">
    <source>
        <dbReference type="ARBA" id="ARBA00023125"/>
    </source>
</evidence>
<evidence type="ECO:0000313" key="9">
    <source>
        <dbReference type="Proteomes" id="UP000270185"/>
    </source>
</evidence>
<dbReference type="PRINTS" id="PR00038">
    <property type="entry name" value="HTHLUXR"/>
</dbReference>
<sequence>MNKSIKFLLGDDHNIVRQGLQLIIGDVVENSEIIHASSLEKILSQIKSTSFDIAILDAQFPDGNSLSIIAEIKRLQPNIKILIFTSFEEENYAIKFINEGADGFLNKLSEENEIQNALQEMIEKGSSFPPFTKKMLQLSDEHIALLNPLNQLTERELEIALLYAKGFGNLEIANYLSLRQNTVSTFKKRIFDKLKVESFVDLIDLVRTHHDL</sequence>
<feature type="domain" description="Response regulatory" evidence="7">
    <location>
        <begin position="6"/>
        <end position="122"/>
    </location>
</feature>
<keyword evidence="3 8" id="KW-0238">DNA-binding</keyword>
<evidence type="ECO:0000256" key="4">
    <source>
        <dbReference type="ARBA" id="ARBA00023163"/>
    </source>
</evidence>
<dbReference type="PROSITE" id="PS50043">
    <property type="entry name" value="HTH_LUXR_2"/>
    <property type="match status" value="1"/>
</dbReference>
<dbReference type="OrthoDB" id="1013073at2"/>
<evidence type="ECO:0000313" key="8">
    <source>
        <dbReference type="EMBL" id="AZI32289.1"/>
    </source>
</evidence>
<dbReference type="InterPro" id="IPR039420">
    <property type="entry name" value="WalR-like"/>
</dbReference>
<feature type="domain" description="HTH luxR-type" evidence="6">
    <location>
        <begin position="145"/>
        <end position="210"/>
    </location>
</feature>
<dbReference type="SMART" id="SM00448">
    <property type="entry name" value="REC"/>
    <property type="match status" value="1"/>
</dbReference>
<dbReference type="CDD" id="cd06170">
    <property type="entry name" value="LuxR_C_like"/>
    <property type="match status" value="1"/>
</dbReference>
<protein>
    <submittedName>
        <fullName evidence="8">DNA-binding response regulator</fullName>
    </submittedName>
</protein>
<keyword evidence="1 5" id="KW-0597">Phosphoprotein</keyword>
<organism evidence="8 9">
    <name type="scientific">Kaistella carnis</name>
    <dbReference type="NCBI Taxonomy" id="1241979"/>
    <lineage>
        <taxon>Bacteria</taxon>
        <taxon>Pseudomonadati</taxon>
        <taxon>Bacteroidota</taxon>
        <taxon>Flavobacteriia</taxon>
        <taxon>Flavobacteriales</taxon>
        <taxon>Weeksellaceae</taxon>
        <taxon>Chryseobacterium group</taxon>
        <taxon>Kaistella</taxon>
    </lineage>
</organism>
<dbReference type="RefSeq" id="WP_125022653.1">
    <property type="nucleotide sequence ID" value="NZ_CP034159.1"/>
</dbReference>